<evidence type="ECO:0000313" key="2">
    <source>
        <dbReference type="Proteomes" id="UP001494902"/>
    </source>
</evidence>
<name>A0ABV1K5T1_9PSEU</name>
<gene>
    <name evidence="1" type="ORF">WIS52_05035</name>
</gene>
<dbReference type="SUPFAM" id="SSF53850">
    <property type="entry name" value="Periplasmic binding protein-like II"/>
    <property type="match status" value="1"/>
</dbReference>
<accession>A0ABV1K5T1</accession>
<organism evidence="1 2">
    <name type="scientific">Pseudonocardia nematodicida</name>
    <dbReference type="NCBI Taxonomy" id="1206997"/>
    <lineage>
        <taxon>Bacteria</taxon>
        <taxon>Bacillati</taxon>
        <taxon>Actinomycetota</taxon>
        <taxon>Actinomycetes</taxon>
        <taxon>Pseudonocardiales</taxon>
        <taxon>Pseudonocardiaceae</taxon>
        <taxon>Pseudonocardia</taxon>
    </lineage>
</organism>
<keyword evidence="2" id="KW-1185">Reference proteome</keyword>
<sequence length="329" mass="36739">MSPLPVSLACWDYDRTRALADGGVRPVGVDLTYLCLPVEETFFRMLRHREFDAAEMSLSSYVTHVAATDSPDLVALPAFPSRAFRHHGIYVRTDSPVTDPAELAGGVVGVPEYQLTAVVWIRGILADRHGLPVRSVRYRTGGMHSPGRVEKQPLALPAGIDVEPIPADRTLVDMLVDGEIDALYAPRTPRPSQPGSVRTLFTDPRAEEERYAAETGIFPIMHTVVLRRDLYRRHPWLAGSMLTAFERSKELVEARMTEAAANPTMVPWLSDELDRTRALLGEDFWPYGLEANRGVLEVFLRYAHEQGLTGRLLEPDELFAPETREAVII</sequence>
<proteinExistence type="predicted"/>
<evidence type="ECO:0000313" key="1">
    <source>
        <dbReference type="EMBL" id="MEQ3549825.1"/>
    </source>
</evidence>
<dbReference type="EMBL" id="JBEDNQ010000002">
    <property type="protein sequence ID" value="MEQ3549825.1"/>
    <property type="molecule type" value="Genomic_DNA"/>
</dbReference>
<dbReference type="Proteomes" id="UP001494902">
    <property type="component" value="Unassembled WGS sequence"/>
</dbReference>
<protein>
    <submittedName>
        <fullName evidence="1">ABC transporter substrate-binding protein</fullName>
    </submittedName>
</protein>
<dbReference type="RefSeq" id="WP_349296920.1">
    <property type="nucleotide sequence ID" value="NZ_JBEDNQ010000002.1"/>
</dbReference>
<comment type="caution">
    <text evidence="1">The sequence shown here is derived from an EMBL/GenBank/DDBJ whole genome shotgun (WGS) entry which is preliminary data.</text>
</comment>
<reference evidence="1 2" key="1">
    <citation type="submission" date="2024-03" db="EMBL/GenBank/DDBJ databases">
        <title>Draft genome sequence of Pseudonocardia nematodicida JCM 31783.</title>
        <authorList>
            <person name="Butdee W."/>
            <person name="Duangmal K."/>
        </authorList>
    </citation>
    <scope>NUCLEOTIDE SEQUENCE [LARGE SCALE GENOMIC DNA]</scope>
    <source>
        <strain evidence="1 2">JCM 31783</strain>
    </source>
</reference>